<evidence type="ECO:0000313" key="2">
    <source>
        <dbReference type="Proteomes" id="UP000006967"/>
    </source>
</evidence>
<organism evidence="1 2">
    <name type="scientific">Bacillus cereus VD154</name>
    <dbReference type="NCBI Taxonomy" id="1053238"/>
    <lineage>
        <taxon>Bacteria</taxon>
        <taxon>Bacillati</taxon>
        <taxon>Bacillota</taxon>
        <taxon>Bacilli</taxon>
        <taxon>Bacillales</taxon>
        <taxon>Bacillaceae</taxon>
        <taxon>Bacillus</taxon>
        <taxon>Bacillus cereus group</taxon>
    </lineage>
</organism>
<dbReference type="InterPro" id="IPR002514">
    <property type="entry name" value="Transposase_8"/>
</dbReference>
<dbReference type="RefSeq" id="WP_002179929.1">
    <property type="nucleotide sequence ID" value="NZ_JH791882.1"/>
</dbReference>
<evidence type="ECO:0008006" key="3">
    <source>
        <dbReference type="Google" id="ProtNLM"/>
    </source>
</evidence>
<reference evidence="1 2" key="1">
    <citation type="submission" date="2012-04" db="EMBL/GenBank/DDBJ databases">
        <title>The Genome Sequence of Bacillus cereus VD154.</title>
        <authorList>
            <consortium name="The Broad Institute Genome Sequencing Platform"/>
            <consortium name="The Broad Institute Genome Sequencing Center for Infectious Disease"/>
            <person name="Feldgarden M."/>
            <person name="Van der Auwera G.A."/>
            <person name="Mahillon J."/>
            <person name="Duprez V."/>
            <person name="Timmery S."/>
            <person name="Mattelet C."/>
            <person name="Dierick K."/>
            <person name="Sun M."/>
            <person name="Yu Z."/>
            <person name="Zhu L."/>
            <person name="Hu X."/>
            <person name="Shank E.B."/>
            <person name="Swiecicka I."/>
            <person name="Hansen B.M."/>
            <person name="Andrup L."/>
            <person name="Young S.K."/>
            <person name="Zeng Q."/>
            <person name="Gargeya S."/>
            <person name="Fitzgerald M."/>
            <person name="Haas B."/>
            <person name="Abouelleil A."/>
            <person name="Alvarado L."/>
            <person name="Arachchi H.M."/>
            <person name="Berlin A."/>
            <person name="Chapman S.B."/>
            <person name="Goldberg J."/>
            <person name="Griggs A."/>
            <person name="Gujja S."/>
            <person name="Hansen M."/>
            <person name="Howarth C."/>
            <person name="Imamovic A."/>
            <person name="Larimer J."/>
            <person name="McCowen C."/>
            <person name="Montmayeur A."/>
            <person name="Murphy C."/>
            <person name="Neiman D."/>
            <person name="Pearson M."/>
            <person name="Priest M."/>
            <person name="Roberts A."/>
            <person name="Saif S."/>
            <person name="Shea T."/>
            <person name="Sisk P."/>
            <person name="Sykes S."/>
            <person name="Wortman J."/>
            <person name="Nusbaum C."/>
            <person name="Birren B."/>
        </authorList>
    </citation>
    <scope>NUCLEOTIDE SEQUENCE [LARGE SCALE GENOMIC DNA]</scope>
    <source>
        <strain evidence="1 2">VD154</strain>
    </source>
</reference>
<dbReference type="AlphaFoldDB" id="A0A9W5KUK6"/>
<gene>
    <name evidence="1" type="ORF">IK5_04059</name>
</gene>
<dbReference type="InterPro" id="IPR009057">
    <property type="entry name" value="Homeodomain-like_sf"/>
</dbReference>
<accession>A0A9W5KUK6</accession>
<evidence type="ECO:0000313" key="1">
    <source>
        <dbReference type="EMBL" id="EJR70103.1"/>
    </source>
</evidence>
<dbReference type="EMBL" id="AHFG01000041">
    <property type="protein sequence ID" value="EJR70103.1"/>
    <property type="molecule type" value="Genomic_DNA"/>
</dbReference>
<sequence>MTKFTSEDKMNAVIHYQDGSESIKDIAKSLGANHEVVRMWIKQFEYHG</sequence>
<name>A0A9W5KUK6_BACCE</name>
<proteinExistence type="predicted"/>
<dbReference type="Proteomes" id="UP000006967">
    <property type="component" value="Unassembled WGS sequence"/>
</dbReference>
<dbReference type="GO" id="GO:0006313">
    <property type="term" value="P:DNA transposition"/>
    <property type="evidence" value="ECO:0007669"/>
    <property type="project" value="InterPro"/>
</dbReference>
<protein>
    <recommendedName>
        <fullName evidence="3">Transposase</fullName>
    </recommendedName>
</protein>
<dbReference type="Pfam" id="PF01527">
    <property type="entry name" value="HTH_Tnp_1"/>
    <property type="match status" value="1"/>
</dbReference>
<feature type="non-terminal residue" evidence="1">
    <location>
        <position position="48"/>
    </location>
</feature>
<dbReference type="GO" id="GO:0004803">
    <property type="term" value="F:transposase activity"/>
    <property type="evidence" value="ECO:0007669"/>
    <property type="project" value="InterPro"/>
</dbReference>
<dbReference type="GO" id="GO:0003677">
    <property type="term" value="F:DNA binding"/>
    <property type="evidence" value="ECO:0007669"/>
    <property type="project" value="InterPro"/>
</dbReference>
<dbReference type="SUPFAM" id="SSF46689">
    <property type="entry name" value="Homeodomain-like"/>
    <property type="match status" value="1"/>
</dbReference>
<comment type="caution">
    <text evidence="1">The sequence shown here is derived from an EMBL/GenBank/DDBJ whole genome shotgun (WGS) entry which is preliminary data.</text>
</comment>